<feature type="transmembrane region" description="Helical" evidence="6">
    <location>
        <begin position="38"/>
        <end position="57"/>
    </location>
</feature>
<reference evidence="8 9" key="1">
    <citation type="submission" date="2019-12" db="EMBL/GenBank/DDBJ databases">
        <title>Genomic-based taxomic classification of the family Erythrobacteraceae.</title>
        <authorList>
            <person name="Xu L."/>
        </authorList>
    </citation>
    <scope>NUCLEOTIDE SEQUENCE [LARGE SCALE GENOMIC DNA]</scope>
    <source>
        <strain evidence="8 9">100921-2</strain>
    </source>
</reference>
<dbReference type="InterPro" id="IPR000045">
    <property type="entry name" value="Prepilin_IV_endopep_pep"/>
</dbReference>
<dbReference type="GO" id="GO:0004190">
    <property type="term" value="F:aspartic-type endopeptidase activity"/>
    <property type="evidence" value="ECO:0007669"/>
    <property type="project" value="InterPro"/>
</dbReference>
<dbReference type="InterPro" id="IPR052218">
    <property type="entry name" value="Preflagellin_Peptidase"/>
</dbReference>
<keyword evidence="3 6" id="KW-0812">Transmembrane</keyword>
<keyword evidence="2" id="KW-1003">Cell membrane</keyword>
<keyword evidence="4 6" id="KW-1133">Transmembrane helix</keyword>
<dbReference type="RefSeq" id="WP_160610906.1">
    <property type="nucleotide sequence ID" value="NZ_WTZA01000001.1"/>
</dbReference>
<keyword evidence="9" id="KW-1185">Reference proteome</keyword>
<evidence type="ECO:0000256" key="1">
    <source>
        <dbReference type="ARBA" id="ARBA00004651"/>
    </source>
</evidence>
<evidence type="ECO:0000313" key="9">
    <source>
        <dbReference type="Proteomes" id="UP000439522"/>
    </source>
</evidence>
<feature type="domain" description="Prepilin type IV endopeptidase peptidase" evidence="7">
    <location>
        <begin position="18"/>
        <end position="118"/>
    </location>
</feature>
<sequence length="160" mass="16813">MIAPELWTMPSVLFLVALAGVVGMAAYTDVTQRRIPNWLCGVNLALGLAFAWVQAGWPGMGWAALHAVIALLVTMGLFAARVIGAGDAKFYASMAAWLPVTAGLRLLVSVALAGLLLLIVFFAVRLRGRANRPADRESPFAKLPYGVAIGIGGLVAVLAQ</sequence>
<evidence type="ECO:0000259" key="7">
    <source>
        <dbReference type="Pfam" id="PF01478"/>
    </source>
</evidence>
<gene>
    <name evidence="8" type="ORF">GRI40_08440</name>
</gene>
<dbReference type="PANTHER" id="PTHR36506:SF1">
    <property type="entry name" value="PREFLAGELLIN PEPTIDASE"/>
    <property type="match status" value="1"/>
</dbReference>
<feature type="transmembrane region" description="Helical" evidence="6">
    <location>
        <begin position="143"/>
        <end position="159"/>
    </location>
</feature>
<dbReference type="OrthoDB" id="5329005at2"/>
<dbReference type="Pfam" id="PF01478">
    <property type="entry name" value="Peptidase_A24"/>
    <property type="match status" value="1"/>
</dbReference>
<dbReference type="EMBL" id="WTZA01000001">
    <property type="protein sequence ID" value="MXO75242.1"/>
    <property type="molecule type" value="Genomic_DNA"/>
</dbReference>
<dbReference type="PANTHER" id="PTHR36506">
    <property type="entry name" value="PREFLAGELLIN PEPTIDASE"/>
    <property type="match status" value="1"/>
</dbReference>
<feature type="transmembrane region" description="Helical" evidence="6">
    <location>
        <begin position="96"/>
        <end position="123"/>
    </location>
</feature>
<accession>A0A6I4TDC8</accession>
<name>A0A6I4TDC8_9SPHN</name>
<dbReference type="Gene3D" id="1.20.120.1220">
    <property type="match status" value="1"/>
</dbReference>
<dbReference type="Proteomes" id="UP000439522">
    <property type="component" value="Unassembled WGS sequence"/>
</dbReference>
<evidence type="ECO:0000256" key="2">
    <source>
        <dbReference type="ARBA" id="ARBA00022475"/>
    </source>
</evidence>
<protein>
    <submittedName>
        <fullName evidence="8">Peptidase A24</fullName>
    </submittedName>
</protein>
<evidence type="ECO:0000256" key="3">
    <source>
        <dbReference type="ARBA" id="ARBA00022692"/>
    </source>
</evidence>
<evidence type="ECO:0000256" key="5">
    <source>
        <dbReference type="ARBA" id="ARBA00023136"/>
    </source>
</evidence>
<evidence type="ECO:0000256" key="6">
    <source>
        <dbReference type="SAM" id="Phobius"/>
    </source>
</evidence>
<feature type="transmembrane region" description="Helical" evidence="6">
    <location>
        <begin position="6"/>
        <end position="26"/>
    </location>
</feature>
<dbReference type="GO" id="GO:0005886">
    <property type="term" value="C:plasma membrane"/>
    <property type="evidence" value="ECO:0007669"/>
    <property type="project" value="UniProtKB-SubCell"/>
</dbReference>
<evidence type="ECO:0000256" key="4">
    <source>
        <dbReference type="ARBA" id="ARBA00022989"/>
    </source>
</evidence>
<organism evidence="8 9">
    <name type="scientific">Tsuneonella aeria</name>
    <dbReference type="NCBI Taxonomy" id="1837929"/>
    <lineage>
        <taxon>Bacteria</taxon>
        <taxon>Pseudomonadati</taxon>
        <taxon>Pseudomonadota</taxon>
        <taxon>Alphaproteobacteria</taxon>
        <taxon>Sphingomonadales</taxon>
        <taxon>Erythrobacteraceae</taxon>
        <taxon>Tsuneonella</taxon>
    </lineage>
</organism>
<evidence type="ECO:0000313" key="8">
    <source>
        <dbReference type="EMBL" id="MXO75242.1"/>
    </source>
</evidence>
<proteinExistence type="predicted"/>
<keyword evidence="5 6" id="KW-0472">Membrane</keyword>
<comment type="caution">
    <text evidence="8">The sequence shown here is derived from an EMBL/GenBank/DDBJ whole genome shotgun (WGS) entry which is preliminary data.</text>
</comment>
<dbReference type="AlphaFoldDB" id="A0A6I4TDC8"/>
<comment type="subcellular location">
    <subcellularLocation>
        <location evidence="1">Cell membrane</location>
        <topology evidence="1">Multi-pass membrane protein</topology>
    </subcellularLocation>
</comment>
<feature type="transmembrane region" description="Helical" evidence="6">
    <location>
        <begin position="63"/>
        <end position="84"/>
    </location>
</feature>